<name>U5C357_9BACT</name>
<dbReference type="AlphaFoldDB" id="U5C357"/>
<evidence type="ECO:0000313" key="2">
    <source>
        <dbReference type="Proteomes" id="UP000016843"/>
    </source>
</evidence>
<protein>
    <submittedName>
        <fullName evidence="1">Uncharacterized protein</fullName>
    </submittedName>
</protein>
<keyword evidence="2" id="KW-1185">Reference proteome</keyword>
<dbReference type="Proteomes" id="UP000016843">
    <property type="component" value="Unassembled WGS sequence"/>
</dbReference>
<proteinExistence type="predicted"/>
<comment type="caution">
    <text evidence="1">The sequence shown here is derived from an EMBL/GenBank/DDBJ whole genome shotgun (WGS) entry which is preliminary data.</text>
</comment>
<gene>
    <name evidence="1" type="ORF">P872_15820</name>
</gene>
<dbReference type="EMBL" id="AWXR01000006">
    <property type="protein sequence ID" value="ERM84249.1"/>
    <property type="molecule type" value="Genomic_DNA"/>
</dbReference>
<reference evidence="1 2" key="1">
    <citation type="journal article" date="2013" name="Genome Announc.">
        <title>Draft Genome Sequence of the Psychrophilic and Alkaliphilic Rhodonellum psychrophilum Strain GCM71T.</title>
        <authorList>
            <person name="Hauptmann A.L."/>
            <person name="Glaring M.A."/>
            <person name="Hallin P.F."/>
            <person name="Prieme A."/>
            <person name="Stougaard P."/>
        </authorList>
    </citation>
    <scope>NUCLEOTIDE SEQUENCE [LARGE SCALE GENOMIC DNA]</scope>
    <source>
        <strain evidence="1 2">GCM71</strain>
    </source>
</reference>
<sequence length="57" mass="6830">MPCYSIWNKNRNFNFMMGNCVERSMKLTALWHQSKKSFFVKMQGNDGIRNEIQNIEI</sequence>
<evidence type="ECO:0000313" key="1">
    <source>
        <dbReference type="EMBL" id="ERM84249.1"/>
    </source>
</evidence>
<accession>U5C357</accession>
<organism evidence="1 2">
    <name type="scientific">Rhodonellum psychrophilum GCM71 = DSM 17998</name>
    <dbReference type="NCBI Taxonomy" id="1123057"/>
    <lineage>
        <taxon>Bacteria</taxon>
        <taxon>Pseudomonadati</taxon>
        <taxon>Bacteroidota</taxon>
        <taxon>Cytophagia</taxon>
        <taxon>Cytophagales</taxon>
        <taxon>Cytophagaceae</taxon>
        <taxon>Rhodonellum</taxon>
    </lineage>
</organism>